<dbReference type="AlphaFoldDB" id="A0A8J7GX01"/>
<dbReference type="RefSeq" id="WP_197006098.1">
    <property type="nucleotide sequence ID" value="NZ_BONS01000012.1"/>
</dbReference>
<reference evidence="2" key="1">
    <citation type="submission" date="2020-11" db="EMBL/GenBank/DDBJ databases">
        <title>Sequencing the genomes of 1000 actinobacteria strains.</title>
        <authorList>
            <person name="Klenk H.-P."/>
        </authorList>
    </citation>
    <scope>NUCLEOTIDE SEQUENCE</scope>
    <source>
        <strain evidence="2">DSM 45356</strain>
    </source>
</reference>
<organism evidence="2 3">
    <name type="scientific">Longispora fulva</name>
    <dbReference type="NCBI Taxonomy" id="619741"/>
    <lineage>
        <taxon>Bacteria</taxon>
        <taxon>Bacillati</taxon>
        <taxon>Actinomycetota</taxon>
        <taxon>Actinomycetes</taxon>
        <taxon>Micromonosporales</taxon>
        <taxon>Micromonosporaceae</taxon>
        <taxon>Longispora</taxon>
    </lineage>
</organism>
<proteinExistence type="predicted"/>
<dbReference type="InterPro" id="IPR004942">
    <property type="entry name" value="Roadblock/LAMTOR2_dom"/>
</dbReference>
<gene>
    <name evidence="2" type="ORF">IW245_005635</name>
</gene>
<dbReference type="Pfam" id="PF03259">
    <property type="entry name" value="Robl_LC7"/>
    <property type="match status" value="1"/>
</dbReference>
<comment type="caution">
    <text evidence="2">The sequence shown here is derived from an EMBL/GenBank/DDBJ whole genome shotgun (WGS) entry which is preliminary data.</text>
</comment>
<dbReference type="Proteomes" id="UP000622552">
    <property type="component" value="Unassembled WGS sequence"/>
</dbReference>
<dbReference type="SUPFAM" id="SSF103196">
    <property type="entry name" value="Roadblock/LC7 domain"/>
    <property type="match status" value="1"/>
</dbReference>
<evidence type="ECO:0000259" key="1">
    <source>
        <dbReference type="SMART" id="SM00960"/>
    </source>
</evidence>
<feature type="domain" description="Roadblock/LAMTOR2" evidence="1">
    <location>
        <begin position="8"/>
        <end position="96"/>
    </location>
</feature>
<evidence type="ECO:0000313" key="2">
    <source>
        <dbReference type="EMBL" id="MBG6139441.1"/>
    </source>
</evidence>
<evidence type="ECO:0000313" key="3">
    <source>
        <dbReference type="Proteomes" id="UP000622552"/>
    </source>
</evidence>
<name>A0A8J7GX01_9ACTN</name>
<accession>A0A8J7GX01</accession>
<dbReference type="Gene3D" id="3.30.450.30">
    <property type="entry name" value="Dynein light chain 2a, cytoplasmic"/>
    <property type="match status" value="1"/>
</dbReference>
<keyword evidence="3" id="KW-1185">Reference proteome</keyword>
<dbReference type="SMART" id="SM00960">
    <property type="entry name" value="Robl_LC7"/>
    <property type="match status" value="1"/>
</dbReference>
<protein>
    <submittedName>
        <fullName evidence="2">Putative regulator of Ras-like GTPase activity (Roadblock/LC7/MglB family)</fullName>
    </submittedName>
</protein>
<sequence>MDVQVEVLKELRDLAARLPHAVGSSVASTDGLLIAHDVRGVEPDMLAALSAAYLALGQQLAGALDRGAFRDTVTRAADGHVGVYAAGQSALLTVLTGPDTNIGRLHLEARGSADRIGALVDGALARLS</sequence>
<dbReference type="EMBL" id="JADOUF010000001">
    <property type="protein sequence ID" value="MBG6139441.1"/>
    <property type="molecule type" value="Genomic_DNA"/>
</dbReference>